<dbReference type="EMBL" id="GBXM01024604">
    <property type="protein sequence ID" value="JAH83973.1"/>
    <property type="molecule type" value="Transcribed_RNA"/>
</dbReference>
<dbReference type="AlphaFoldDB" id="A0A0E9W383"/>
<accession>A0A0E9W383</accession>
<reference evidence="1" key="2">
    <citation type="journal article" date="2015" name="Fish Shellfish Immunol.">
        <title>Early steps in the European eel (Anguilla anguilla)-Vibrio vulnificus interaction in the gills: Role of the RtxA13 toxin.</title>
        <authorList>
            <person name="Callol A."/>
            <person name="Pajuelo D."/>
            <person name="Ebbesson L."/>
            <person name="Teles M."/>
            <person name="MacKenzie S."/>
            <person name="Amaro C."/>
        </authorList>
    </citation>
    <scope>NUCLEOTIDE SEQUENCE</scope>
</reference>
<sequence>MDCSGNGKRLNLKNFFFLYLYIDYIHKRKKEVK</sequence>
<evidence type="ECO:0000313" key="1">
    <source>
        <dbReference type="EMBL" id="JAH83973.1"/>
    </source>
</evidence>
<proteinExistence type="predicted"/>
<reference evidence="1" key="1">
    <citation type="submission" date="2014-11" db="EMBL/GenBank/DDBJ databases">
        <authorList>
            <person name="Amaro Gonzalez C."/>
        </authorList>
    </citation>
    <scope>NUCLEOTIDE SEQUENCE</scope>
</reference>
<organism evidence="1">
    <name type="scientific">Anguilla anguilla</name>
    <name type="common">European freshwater eel</name>
    <name type="synonym">Muraena anguilla</name>
    <dbReference type="NCBI Taxonomy" id="7936"/>
    <lineage>
        <taxon>Eukaryota</taxon>
        <taxon>Metazoa</taxon>
        <taxon>Chordata</taxon>
        <taxon>Craniata</taxon>
        <taxon>Vertebrata</taxon>
        <taxon>Euteleostomi</taxon>
        <taxon>Actinopterygii</taxon>
        <taxon>Neopterygii</taxon>
        <taxon>Teleostei</taxon>
        <taxon>Anguilliformes</taxon>
        <taxon>Anguillidae</taxon>
        <taxon>Anguilla</taxon>
    </lineage>
</organism>
<name>A0A0E9W383_ANGAN</name>
<protein>
    <submittedName>
        <fullName evidence="1">Uncharacterized protein</fullName>
    </submittedName>
</protein>